<keyword evidence="2" id="KW-0472">Membrane</keyword>
<organism evidence="3">
    <name type="scientific">Caldilinea aerophila</name>
    <dbReference type="NCBI Taxonomy" id="133453"/>
    <lineage>
        <taxon>Bacteria</taxon>
        <taxon>Bacillati</taxon>
        <taxon>Chloroflexota</taxon>
        <taxon>Caldilineae</taxon>
        <taxon>Caldilineales</taxon>
        <taxon>Caldilineaceae</taxon>
        <taxon>Caldilinea</taxon>
    </lineage>
</organism>
<accession>A0A7C1K0L8</accession>
<keyword evidence="2" id="KW-1133">Transmembrane helix</keyword>
<dbReference type="AlphaFoldDB" id="A0A7C1K0L8"/>
<feature type="transmembrane region" description="Helical" evidence="2">
    <location>
        <begin position="29"/>
        <end position="51"/>
    </location>
</feature>
<comment type="caution">
    <text evidence="3">The sequence shown here is derived from an EMBL/GenBank/DDBJ whole genome shotgun (WGS) entry which is preliminary data.</text>
</comment>
<keyword evidence="2" id="KW-0812">Transmembrane</keyword>
<evidence type="ECO:0000313" key="3">
    <source>
        <dbReference type="EMBL" id="HDX32229.1"/>
    </source>
</evidence>
<proteinExistence type="predicted"/>
<dbReference type="EMBL" id="DSMG01000120">
    <property type="protein sequence ID" value="HDX32229.1"/>
    <property type="molecule type" value="Genomic_DNA"/>
</dbReference>
<reference evidence="3" key="1">
    <citation type="journal article" date="2020" name="mSystems">
        <title>Genome- and Community-Level Interaction Insights into Carbon Utilization and Element Cycling Functions of Hydrothermarchaeota in Hydrothermal Sediment.</title>
        <authorList>
            <person name="Zhou Z."/>
            <person name="Liu Y."/>
            <person name="Xu W."/>
            <person name="Pan J."/>
            <person name="Luo Z.H."/>
            <person name="Li M."/>
        </authorList>
    </citation>
    <scope>NUCLEOTIDE SEQUENCE [LARGE SCALE GENOMIC DNA]</scope>
    <source>
        <strain evidence="3">SpSt-289</strain>
    </source>
</reference>
<name>A0A7C1K0L8_9CHLR</name>
<gene>
    <name evidence="3" type="ORF">ENQ20_12205</name>
</gene>
<evidence type="ECO:0000256" key="1">
    <source>
        <dbReference type="SAM" id="MobiDB-lite"/>
    </source>
</evidence>
<feature type="region of interest" description="Disordered" evidence="1">
    <location>
        <begin position="92"/>
        <end position="111"/>
    </location>
</feature>
<sequence>MKRILLWLLLLVGSVVVWRLGERLSADALGMAIGIVLGVLASIPASLMIVASGRRREEEDEQVERARPEPLQPLYQPPVIVLAGHSFAQGGRAPLDLSDRSSPWSQTRPQRRFKLVGEEERWIE</sequence>
<protein>
    <submittedName>
        <fullName evidence="3">Uncharacterized protein</fullName>
    </submittedName>
</protein>
<evidence type="ECO:0000256" key="2">
    <source>
        <dbReference type="SAM" id="Phobius"/>
    </source>
</evidence>